<organism evidence="2 3">
    <name type="scientific">Tetracentron sinense</name>
    <name type="common">Spur-leaf</name>
    <dbReference type="NCBI Taxonomy" id="13715"/>
    <lineage>
        <taxon>Eukaryota</taxon>
        <taxon>Viridiplantae</taxon>
        <taxon>Streptophyta</taxon>
        <taxon>Embryophyta</taxon>
        <taxon>Tracheophyta</taxon>
        <taxon>Spermatophyta</taxon>
        <taxon>Magnoliopsida</taxon>
        <taxon>Trochodendrales</taxon>
        <taxon>Trochodendraceae</taxon>
        <taxon>Tetracentron</taxon>
    </lineage>
</organism>
<keyword evidence="1" id="KW-1133">Transmembrane helix</keyword>
<keyword evidence="3" id="KW-1185">Reference proteome</keyword>
<keyword evidence="1" id="KW-0812">Transmembrane</keyword>
<feature type="transmembrane region" description="Helical" evidence="1">
    <location>
        <begin position="6"/>
        <end position="21"/>
    </location>
</feature>
<reference evidence="2 3" key="1">
    <citation type="submission" date="2020-04" db="EMBL/GenBank/DDBJ databases">
        <title>Plant Genome Project.</title>
        <authorList>
            <person name="Zhang R.-G."/>
        </authorList>
    </citation>
    <scope>NUCLEOTIDE SEQUENCE [LARGE SCALE GENOMIC DNA]</scope>
    <source>
        <strain evidence="2">YNK0</strain>
        <tissue evidence="2">Leaf</tissue>
    </source>
</reference>
<evidence type="ECO:0000313" key="3">
    <source>
        <dbReference type="Proteomes" id="UP000655225"/>
    </source>
</evidence>
<proteinExistence type="predicted"/>
<name>A0A835D114_TETSI</name>
<evidence type="ECO:0000256" key="1">
    <source>
        <dbReference type="SAM" id="Phobius"/>
    </source>
</evidence>
<accession>A0A835D114</accession>
<dbReference type="EMBL" id="JABCRI010000021">
    <property type="protein sequence ID" value="KAF8379912.1"/>
    <property type="molecule type" value="Genomic_DNA"/>
</dbReference>
<evidence type="ECO:0000313" key="2">
    <source>
        <dbReference type="EMBL" id="KAF8379912.1"/>
    </source>
</evidence>
<dbReference type="Proteomes" id="UP000655225">
    <property type="component" value="Unassembled WGS sequence"/>
</dbReference>
<sequence>MAVGTMYVTVPAIAIGIYYFNRNQSKAKHFEAGFQAYLKRLVAVVKAKEGIKNTQMPKPAPEFDGLHCFETLVAH</sequence>
<protein>
    <submittedName>
        <fullName evidence="2">Uncharacterized protein</fullName>
    </submittedName>
</protein>
<dbReference type="OrthoDB" id="846204at2759"/>
<gene>
    <name evidence="2" type="ORF">HHK36_027377</name>
</gene>
<comment type="caution">
    <text evidence="2">The sequence shown here is derived from an EMBL/GenBank/DDBJ whole genome shotgun (WGS) entry which is preliminary data.</text>
</comment>
<keyword evidence="1" id="KW-0472">Membrane</keyword>
<dbReference type="AlphaFoldDB" id="A0A835D114"/>